<name>A0A0D2NWU4_HYPSF</name>
<dbReference type="AlphaFoldDB" id="A0A0D2NWU4"/>
<protein>
    <submittedName>
        <fullName evidence="2">Uncharacterized protein</fullName>
    </submittedName>
</protein>
<proteinExistence type="predicted"/>
<evidence type="ECO:0000256" key="1">
    <source>
        <dbReference type="SAM" id="MobiDB-lite"/>
    </source>
</evidence>
<dbReference type="Proteomes" id="UP000054270">
    <property type="component" value="Unassembled WGS sequence"/>
</dbReference>
<feature type="region of interest" description="Disordered" evidence="1">
    <location>
        <begin position="1"/>
        <end position="49"/>
    </location>
</feature>
<dbReference type="EMBL" id="KN817804">
    <property type="protein sequence ID" value="KJA13015.1"/>
    <property type="molecule type" value="Genomic_DNA"/>
</dbReference>
<dbReference type="OrthoDB" id="9421954at2759"/>
<evidence type="ECO:0000313" key="3">
    <source>
        <dbReference type="Proteomes" id="UP000054270"/>
    </source>
</evidence>
<keyword evidence="3" id="KW-1185">Reference proteome</keyword>
<evidence type="ECO:0000313" key="2">
    <source>
        <dbReference type="EMBL" id="KJA13015.1"/>
    </source>
</evidence>
<accession>A0A0D2NWU4</accession>
<reference evidence="3" key="1">
    <citation type="submission" date="2014-04" db="EMBL/GenBank/DDBJ databases">
        <title>Evolutionary Origins and Diversification of the Mycorrhizal Mutualists.</title>
        <authorList>
            <consortium name="DOE Joint Genome Institute"/>
            <consortium name="Mycorrhizal Genomics Consortium"/>
            <person name="Kohler A."/>
            <person name="Kuo A."/>
            <person name="Nagy L.G."/>
            <person name="Floudas D."/>
            <person name="Copeland A."/>
            <person name="Barry K.W."/>
            <person name="Cichocki N."/>
            <person name="Veneault-Fourrey C."/>
            <person name="LaButti K."/>
            <person name="Lindquist E.A."/>
            <person name="Lipzen A."/>
            <person name="Lundell T."/>
            <person name="Morin E."/>
            <person name="Murat C."/>
            <person name="Riley R."/>
            <person name="Ohm R."/>
            <person name="Sun H."/>
            <person name="Tunlid A."/>
            <person name="Henrissat B."/>
            <person name="Grigoriev I.V."/>
            <person name="Hibbett D.S."/>
            <person name="Martin F."/>
        </authorList>
    </citation>
    <scope>NUCLEOTIDE SEQUENCE [LARGE SCALE GENOMIC DNA]</scope>
    <source>
        <strain evidence="3">FD-334 SS-4</strain>
    </source>
</reference>
<sequence length="91" mass="9465">MAEVVVLSEDFTSDTTGPAVKPRGARRAASTGSSQDHVPDSNVRSPDDFGTAATLQAISKTTFSFDSTLEDLPITRTGTGIAPTECPLHGT</sequence>
<organism evidence="2 3">
    <name type="scientific">Hypholoma sublateritium (strain FD-334 SS-4)</name>
    <dbReference type="NCBI Taxonomy" id="945553"/>
    <lineage>
        <taxon>Eukaryota</taxon>
        <taxon>Fungi</taxon>
        <taxon>Dikarya</taxon>
        <taxon>Basidiomycota</taxon>
        <taxon>Agaricomycotina</taxon>
        <taxon>Agaricomycetes</taxon>
        <taxon>Agaricomycetidae</taxon>
        <taxon>Agaricales</taxon>
        <taxon>Agaricineae</taxon>
        <taxon>Strophariaceae</taxon>
        <taxon>Hypholoma</taxon>
    </lineage>
</organism>
<gene>
    <name evidence="2" type="ORF">HYPSUDRAFT_50050</name>
</gene>